<gene>
    <name evidence="3" type="primary">cdhD</name>
    <name evidence="3" type="ORF">TRIP_B50707</name>
</gene>
<dbReference type="GO" id="GO:0043885">
    <property type="term" value="F:anaerobic carbon-monoxide dehydrogenase activity"/>
    <property type="evidence" value="ECO:0007669"/>
    <property type="project" value="UniProtKB-EC"/>
</dbReference>
<feature type="region of interest" description="Disordered" evidence="1">
    <location>
        <begin position="485"/>
        <end position="512"/>
    </location>
</feature>
<organism evidence="3">
    <name type="scientific">Uncultured Desulfatiglans sp</name>
    <dbReference type="NCBI Taxonomy" id="1748965"/>
    <lineage>
        <taxon>Bacteria</taxon>
        <taxon>Pseudomonadati</taxon>
        <taxon>Thermodesulfobacteriota</taxon>
        <taxon>Desulfobacteria</taxon>
        <taxon>Desulfatiglandales</taxon>
        <taxon>Desulfatiglandaceae</taxon>
        <taxon>Desulfatiglans</taxon>
        <taxon>environmental samples</taxon>
    </lineage>
</organism>
<keyword evidence="3" id="KW-0560">Oxidoreductase</keyword>
<evidence type="ECO:0000259" key="2">
    <source>
        <dbReference type="Pfam" id="PF03599"/>
    </source>
</evidence>
<dbReference type="PANTHER" id="PTHR36214">
    <property type="match status" value="1"/>
</dbReference>
<dbReference type="Pfam" id="PF03599">
    <property type="entry name" value="CdhD"/>
    <property type="match status" value="1"/>
</dbReference>
<sequence>MAFEIPKQPYSGKIGVTTVGTGSGALKFGGQDSYPFYTFEGSAPNPPKIAMEIWDYDPSKEWPAAAVEPFKDVITSAEAWAKKCVTEYGADLIVLQLKSTDPNGMDRSPEEAAQVAKNVADAVDVPLVVWGTANNQKDEAVLKKISELCDGKNVALSPIEEGNYKGVGASALGYGHCIVASSPIDVNLAKQLNILLGNLGVPSEKILIDPTTGGLGYGLEYSYSVMERIRMAALTQEDDKLQLPLINNVGNEVWKCKEAGQPIQDAPTLGDPENRAILMESVAAVCYLLAGSDIVILRHPESVRLVRSFIDLTLNGGMAMDVQPIAKKLELQEADLVALSPEPNLELGEGAAPAKEKPAKAAAPEKKEAKPAVEKKEVKEAPAAAAPKAAPAAPPAEDKAKAEAEAKAKAEAEAKAKADAETKAKADAEAKAKADAEAKAKAEAEAKAKAEAEAKKKAEAEAKAATEQKAKEKEELQALRYKRALEREKAAGERKVSTVTSKTPAKEQPGLVDRMIANIDRIHKRI</sequence>
<dbReference type="InterPro" id="IPR051069">
    <property type="entry name" value="ACDS_complex_subunit"/>
</dbReference>
<name>A0A653AIL2_UNCDX</name>
<dbReference type="AlphaFoldDB" id="A0A653AIL2"/>
<proteinExistence type="predicted"/>
<evidence type="ECO:0000256" key="1">
    <source>
        <dbReference type="SAM" id="MobiDB-lite"/>
    </source>
</evidence>
<feature type="domain" description="CO dehydrogenase/acetyl-CoA synthase delta subunit TIM barrel" evidence="2">
    <location>
        <begin position="18"/>
        <end position="306"/>
    </location>
</feature>
<feature type="region of interest" description="Disordered" evidence="1">
    <location>
        <begin position="344"/>
        <end position="473"/>
    </location>
</feature>
<dbReference type="EC" id="1.2.7.4" evidence="3"/>
<dbReference type="EMBL" id="UPXX01000032">
    <property type="protein sequence ID" value="VBB47912.1"/>
    <property type="molecule type" value="Genomic_DNA"/>
</dbReference>
<accession>A0A653AIL2</accession>
<dbReference type="PANTHER" id="PTHR36214:SF5">
    <property type="entry name" value="ACETYL-COA DECARBONYLASE_SYNTHASE COMPLEX SUBUNIT DELTA"/>
    <property type="match status" value="1"/>
</dbReference>
<evidence type="ECO:0000313" key="3">
    <source>
        <dbReference type="EMBL" id="VBB47912.1"/>
    </source>
</evidence>
<reference evidence="3" key="1">
    <citation type="submission" date="2018-07" db="EMBL/GenBank/DDBJ databases">
        <authorList>
            <consortium name="Genoscope - CEA"/>
            <person name="William W."/>
        </authorList>
    </citation>
    <scope>NUCLEOTIDE SEQUENCE</scope>
    <source>
        <strain evidence="3">IK1</strain>
    </source>
</reference>
<dbReference type="NCBIfam" id="NF003377">
    <property type="entry name" value="PRK04452.1-3"/>
    <property type="match status" value="1"/>
</dbReference>
<dbReference type="InterPro" id="IPR016041">
    <property type="entry name" value="Ac-CoA_synth_d_su_TIM-brl"/>
</dbReference>
<feature type="compositionally biased region" description="Low complexity" evidence="1">
    <location>
        <begin position="381"/>
        <end position="391"/>
    </location>
</feature>
<protein>
    <submittedName>
        <fullName evidence="3">Corrinoid/iron-sulfur protein small subunit</fullName>
        <ecNumber evidence="3">1.2.7.4</ecNumber>
    </submittedName>
</protein>
<dbReference type="SUPFAM" id="SSF51717">
    <property type="entry name" value="Dihydropteroate synthetase-like"/>
    <property type="match status" value="1"/>
</dbReference>
<feature type="compositionally biased region" description="Basic and acidic residues" evidence="1">
    <location>
        <begin position="485"/>
        <end position="496"/>
    </location>
</feature>
<dbReference type="NCBIfam" id="NF003376">
    <property type="entry name" value="PRK04452.1-2"/>
    <property type="match status" value="1"/>
</dbReference>
<dbReference type="InterPro" id="IPR011005">
    <property type="entry name" value="Dihydropteroate_synth-like_sf"/>
</dbReference>
<feature type="compositionally biased region" description="Basic and acidic residues" evidence="1">
    <location>
        <begin position="354"/>
        <end position="380"/>
    </location>
</feature>
<feature type="compositionally biased region" description="Basic and acidic residues" evidence="1">
    <location>
        <begin position="396"/>
        <end position="473"/>
    </location>
</feature>
<dbReference type="Gene3D" id="3.20.20.20">
    <property type="entry name" value="Dihydropteroate synthase-like"/>
    <property type="match status" value="1"/>
</dbReference>